<evidence type="ECO:0000256" key="12">
    <source>
        <dbReference type="HAMAP-Rule" id="MF_01811"/>
    </source>
</evidence>
<keyword evidence="8 12" id="KW-0472">Membrane</keyword>
<accession>A0A139N6P5</accession>
<keyword evidence="2 12" id="KW-0813">Transport</keyword>
<protein>
    <recommendedName>
        <fullName evidence="12">Membrane protein insertase YidC</fullName>
    </recommendedName>
    <alternativeName>
        <fullName evidence="12">Foldase YidC</fullName>
    </alternativeName>
    <alternativeName>
        <fullName evidence="12">Membrane integrase YidC</fullName>
    </alternativeName>
    <alternativeName>
        <fullName evidence="12">Membrane protein YidC</fullName>
    </alternativeName>
</protein>
<keyword evidence="9" id="KW-0564">Palmitate</keyword>
<dbReference type="GO" id="GO:0051205">
    <property type="term" value="P:protein insertion into membrane"/>
    <property type="evidence" value="ECO:0007669"/>
    <property type="project" value="TreeGrafter"/>
</dbReference>
<comment type="subcellular location">
    <subcellularLocation>
        <location evidence="1 12">Cell membrane</location>
        <topology evidence="1 12">Multi-pass membrane protein</topology>
    </subcellularLocation>
</comment>
<dbReference type="PANTHER" id="PTHR12428:SF65">
    <property type="entry name" value="CYTOCHROME C OXIDASE ASSEMBLY PROTEIN COX18, MITOCHONDRIAL"/>
    <property type="match status" value="1"/>
</dbReference>
<dbReference type="PANTHER" id="PTHR12428">
    <property type="entry name" value="OXA1"/>
    <property type="match status" value="1"/>
</dbReference>
<feature type="compositionally biased region" description="Basic residues" evidence="13">
    <location>
        <begin position="295"/>
        <end position="310"/>
    </location>
</feature>
<keyword evidence="5 12" id="KW-0732">Signal</keyword>
<dbReference type="NCBIfam" id="NF002687">
    <property type="entry name" value="PRK02463.1"/>
    <property type="match status" value="1"/>
</dbReference>
<comment type="function">
    <text evidence="12">Required for the insertion and/or proper folding and/or complex formation of integral membrane proteins into the membrane. Involved in integration of membrane proteins that insert both dependently and independently of the Sec translocase complex, as well as at least some lipoproteins.</text>
</comment>
<dbReference type="InterPro" id="IPR023060">
    <property type="entry name" value="YidC/YidC1/YidC2_Firmicutes"/>
</dbReference>
<evidence type="ECO:0000256" key="10">
    <source>
        <dbReference type="ARBA" id="ARBA00023186"/>
    </source>
</evidence>
<keyword evidence="3 12" id="KW-1003">Cell membrane</keyword>
<dbReference type="PATRIC" id="fig|1302.21.peg.1250"/>
<evidence type="ECO:0000256" key="11">
    <source>
        <dbReference type="ARBA" id="ARBA00023288"/>
    </source>
</evidence>
<evidence type="ECO:0000256" key="8">
    <source>
        <dbReference type="ARBA" id="ARBA00023136"/>
    </source>
</evidence>
<dbReference type="GO" id="GO:0005886">
    <property type="term" value="C:plasma membrane"/>
    <property type="evidence" value="ECO:0007669"/>
    <property type="project" value="UniProtKB-SubCell"/>
</dbReference>
<evidence type="ECO:0000256" key="5">
    <source>
        <dbReference type="ARBA" id="ARBA00022729"/>
    </source>
</evidence>
<sequence length="310" mass="34694">MKTFKRLLFSGMGLTLLLILSGCVQTNKQGQPTGQGFVYQFLVAPMSQVIKYFASDLGLGFGLAIILVTVIVRLIILPLGLYQSWNATYQSEKRNYLSPIFTPINERMKNAETQEEKLAAQQALMAAQKENGLSMLGGVGCLPLLIQMPFFSALFYAARYTKGIAESSFLGINLGQQSMILIVVVGVLYYVQSLLSLVGLDEEQKEQMKKMIYVSPLMIVIFSLTAPAGVTLYWVVGGFVQILQQFIINFFIRPYMKKRVAEEYEKNPPKTMSANAYLKDVTPKASQAIDNRPNNNKKKKNRNAGKQRSR</sequence>
<dbReference type="CDD" id="cd20070">
    <property type="entry name" value="5TM_YidC_Alb3"/>
    <property type="match status" value="1"/>
</dbReference>
<dbReference type="RefSeq" id="WP_061411329.1">
    <property type="nucleotide sequence ID" value="NZ_JALDVC010000004.1"/>
</dbReference>
<keyword evidence="7 12" id="KW-1133">Transmembrane helix</keyword>
<dbReference type="InterPro" id="IPR001708">
    <property type="entry name" value="YidC/ALB3/OXA1/COX18"/>
</dbReference>
<dbReference type="Proteomes" id="UP000070096">
    <property type="component" value="Unassembled WGS sequence"/>
</dbReference>
<evidence type="ECO:0000256" key="7">
    <source>
        <dbReference type="ARBA" id="ARBA00022989"/>
    </source>
</evidence>
<evidence type="ECO:0000256" key="1">
    <source>
        <dbReference type="ARBA" id="ARBA00004651"/>
    </source>
</evidence>
<dbReference type="HAMAP" id="MF_01811">
    <property type="entry name" value="YidC_type2"/>
    <property type="match status" value="1"/>
</dbReference>
<feature type="transmembrane region" description="Helical" evidence="12">
    <location>
        <begin position="50"/>
        <end position="76"/>
    </location>
</feature>
<keyword evidence="4 12" id="KW-0812">Transmembrane</keyword>
<organism evidence="15 16">
    <name type="scientific">Streptococcus gordonii</name>
    <dbReference type="NCBI Taxonomy" id="1302"/>
    <lineage>
        <taxon>Bacteria</taxon>
        <taxon>Bacillati</taxon>
        <taxon>Bacillota</taxon>
        <taxon>Bacilli</taxon>
        <taxon>Lactobacillales</taxon>
        <taxon>Streptococcaceae</taxon>
        <taxon>Streptococcus</taxon>
    </lineage>
</organism>
<feature type="domain" description="Membrane insertase YidC/Oxa/ALB C-terminal" evidence="14">
    <location>
        <begin position="61"/>
        <end position="249"/>
    </location>
</feature>
<feature type="region of interest" description="Disordered" evidence="13">
    <location>
        <begin position="271"/>
        <end position="310"/>
    </location>
</feature>
<dbReference type="AlphaFoldDB" id="A0A139N6P5"/>
<dbReference type="GO" id="GO:0015031">
    <property type="term" value="P:protein transport"/>
    <property type="evidence" value="ECO:0007669"/>
    <property type="project" value="UniProtKB-KW"/>
</dbReference>
<proteinExistence type="inferred from homology"/>
<feature type="transmembrane region" description="Helical" evidence="12">
    <location>
        <begin position="210"/>
        <end position="226"/>
    </location>
</feature>
<keyword evidence="6 12" id="KW-0653">Protein transport</keyword>
<name>A0A139N6P5_STRGN</name>
<evidence type="ECO:0000313" key="16">
    <source>
        <dbReference type="Proteomes" id="UP000070096"/>
    </source>
</evidence>
<dbReference type="Pfam" id="PF02096">
    <property type="entry name" value="60KD_IMP"/>
    <property type="match status" value="1"/>
</dbReference>
<feature type="transmembrane region" description="Helical" evidence="12">
    <location>
        <begin position="135"/>
        <end position="158"/>
    </location>
</feature>
<dbReference type="NCBIfam" id="TIGR03592">
    <property type="entry name" value="yidC_oxa1_cterm"/>
    <property type="match status" value="1"/>
</dbReference>
<dbReference type="PROSITE" id="PS51257">
    <property type="entry name" value="PROKAR_LIPOPROTEIN"/>
    <property type="match status" value="1"/>
</dbReference>
<evidence type="ECO:0000256" key="9">
    <source>
        <dbReference type="ARBA" id="ARBA00023139"/>
    </source>
</evidence>
<keyword evidence="10 12" id="KW-0143">Chaperone</keyword>
<comment type="caution">
    <text evidence="15">The sequence shown here is derived from an EMBL/GenBank/DDBJ whole genome shotgun (WGS) entry which is preliminary data.</text>
</comment>
<evidence type="ECO:0000313" key="15">
    <source>
        <dbReference type="EMBL" id="KXT71660.1"/>
    </source>
</evidence>
<dbReference type="GO" id="GO:0032977">
    <property type="term" value="F:membrane insertase activity"/>
    <property type="evidence" value="ECO:0007669"/>
    <property type="project" value="InterPro"/>
</dbReference>
<evidence type="ECO:0000259" key="14">
    <source>
        <dbReference type="Pfam" id="PF02096"/>
    </source>
</evidence>
<dbReference type="InterPro" id="IPR028055">
    <property type="entry name" value="YidC/Oxa/ALB_C"/>
</dbReference>
<comment type="similarity">
    <text evidence="12">Belongs to the OXA1/ALB3/YidC family. Type 2 subfamily.</text>
</comment>
<reference evidence="15 16" key="1">
    <citation type="submission" date="2016-01" db="EMBL/GenBank/DDBJ databases">
        <title>Highly variable Streptococcus oralis are common among viridans streptococci isolated from primates.</title>
        <authorList>
            <person name="Denapaite D."/>
            <person name="Rieger M."/>
            <person name="Koendgen S."/>
            <person name="Brueckner R."/>
            <person name="Ochigava I."/>
            <person name="Kappeler P."/>
            <person name="Maetz-Rensing K."/>
            <person name="Leendertz F."/>
            <person name="Hakenbeck R."/>
        </authorList>
    </citation>
    <scope>NUCLEOTIDE SEQUENCE [LARGE SCALE GENOMIC DNA]</scope>
    <source>
        <strain evidence="15 16">DD07</strain>
    </source>
</reference>
<dbReference type="InterPro" id="IPR047196">
    <property type="entry name" value="YidC_ALB_C"/>
</dbReference>
<evidence type="ECO:0000256" key="4">
    <source>
        <dbReference type="ARBA" id="ARBA00022692"/>
    </source>
</evidence>
<keyword evidence="11 12" id="KW-0449">Lipoprotein</keyword>
<evidence type="ECO:0000256" key="2">
    <source>
        <dbReference type="ARBA" id="ARBA00022448"/>
    </source>
</evidence>
<evidence type="ECO:0000256" key="3">
    <source>
        <dbReference type="ARBA" id="ARBA00022475"/>
    </source>
</evidence>
<gene>
    <name evidence="12" type="primary">yidC</name>
    <name evidence="15" type="ORF">SGODD07_01117</name>
</gene>
<evidence type="ECO:0000256" key="13">
    <source>
        <dbReference type="SAM" id="MobiDB-lite"/>
    </source>
</evidence>
<dbReference type="EMBL" id="LQRC01000168">
    <property type="protein sequence ID" value="KXT71660.1"/>
    <property type="molecule type" value="Genomic_DNA"/>
</dbReference>
<evidence type="ECO:0000256" key="6">
    <source>
        <dbReference type="ARBA" id="ARBA00022927"/>
    </source>
</evidence>
<feature type="transmembrane region" description="Helical" evidence="12">
    <location>
        <begin position="178"/>
        <end position="198"/>
    </location>
</feature>